<dbReference type="CDD" id="cd00200">
    <property type="entry name" value="WD40"/>
    <property type="match status" value="1"/>
</dbReference>
<name>A0A8H3X4Q2_GIGMA</name>
<feature type="repeat" description="WD" evidence="7">
    <location>
        <begin position="104"/>
        <end position="145"/>
    </location>
</feature>
<evidence type="ECO:0000256" key="1">
    <source>
        <dbReference type="ARBA" id="ARBA00006247"/>
    </source>
</evidence>
<dbReference type="InterPro" id="IPR019775">
    <property type="entry name" value="WD40_repeat_CS"/>
</dbReference>
<keyword evidence="6" id="KW-0378">Hydrolase</keyword>
<dbReference type="Gene3D" id="2.130.10.10">
    <property type="entry name" value="YVTN repeat-like/Quinoprotein amine dehydrogenase"/>
    <property type="match status" value="2"/>
</dbReference>
<dbReference type="PROSITE" id="PS50082">
    <property type="entry name" value="WD_REPEATS_2"/>
    <property type="match status" value="3"/>
</dbReference>
<dbReference type="InterPro" id="IPR011650">
    <property type="entry name" value="Peptidase_M20_dimer"/>
</dbReference>
<dbReference type="GO" id="GO:0006751">
    <property type="term" value="P:glutathione catabolic process"/>
    <property type="evidence" value="ECO:0007669"/>
    <property type="project" value="InterPro"/>
</dbReference>
<dbReference type="InterPro" id="IPR017149">
    <property type="entry name" value="GSH_degradosome_Dug2"/>
</dbReference>
<dbReference type="Pfam" id="PF00400">
    <property type="entry name" value="WD40"/>
    <property type="match status" value="3"/>
</dbReference>
<dbReference type="OrthoDB" id="7832001at2759"/>
<comment type="similarity">
    <text evidence="1">Belongs to the peptidase M20A family.</text>
</comment>
<keyword evidence="4" id="KW-0479">Metal-binding</keyword>
<dbReference type="PROSITE" id="PS00678">
    <property type="entry name" value="WD_REPEATS_1"/>
    <property type="match status" value="1"/>
</dbReference>
<keyword evidence="2 7" id="KW-0853">WD repeat</keyword>
<dbReference type="GO" id="GO:0046872">
    <property type="term" value="F:metal ion binding"/>
    <property type="evidence" value="ECO:0007669"/>
    <property type="project" value="UniProtKB-KW"/>
</dbReference>
<dbReference type="SUPFAM" id="SSF55031">
    <property type="entry name" value="Bacterial exopeptidase dimerisation domain"/>
    <property type="match status" value="1"/>
</dbReference>
<feature type="repeat" description="WD" evidence="7">
    <location>
        <begin position="238"/>
        <end position="281"/>
    </location>
</feature>
<dbReference type="PROSITE" id="PS50294">
    <property type="entry name" value="WD_REPEATS_REGION"/>
    <property type="match status" value="2"/>
</dbReference>
<dbReference type="InterPro" id="IPR020472">
    <property type="entry name" value="WD40_PAC1"/>
</dbReference>
<dbReference type="InterPro" id="IPR015943">
    <property type="entry name" value="WD40/YVTN_repeat-like_dom_sf"/>
</dbReference>
<proteinExistence type="inferred from homology"/>
<reference evidence="9 10" key="1">
    <citation type="journal article" date="2019" name="Environ. Microbiol.">
        <title>At the nexus of three kingdoms: the genome of the mycorrhizal fungus Gigaspora margarita provides insights into plant, endobacterial and fungal interactions.</title>
        <authorList>
            <person name="Venice F."/>
            <person name="Ghignone S."/>
            <person name="Salvioli di Fossalunga A."/>
            <person name="Amselem J."/>
            <person name="Novero M."/>
            <person name="Xianan X."/>
            <person name="Sedzielewska Toro K."/>
            <person name="Morin E."/>
            <person name="Lipzen A."/>
            <person name="Grigoriev I.V."/>
            <person name="Henrissat B."/>
            <person name="Martin F.M."/>
            <person name="Bonfante P."/>
        </authorList>
    </citation>
    <scope>NUCLEOTIDE SEQUENCE [LARGE SCALE GENOMIC DNA]</scope>
    <source>
        <strain evidence="9 10">BEG34</strain>
    </source>
</reference>
<dbReference type="GO" id="GO:0008233">
    <property type="term" value="F:peptidase activity"/>
    <property type="evidence" value="ECO:0007669"/>
    <property type="project" value="UniProtKB-KW"/>
</dbReference>
<evidence type="ECO:0000259" key="8">
    <source>
        <dbReference type="Pfam" id="PF07687"/>
    </source>
</evidence>
<dbReference type="PANTHER" id="PTHR43270:SF8">
    <property type="entry name" value="DI- AND TRIPEPTIDASE DUG2-RELATED"/>
    <property type="match status" value="1"/>
</dbReference>
<dbReference type="InterPro" id="IPR001680">
    <property type="entry name" value="WD40_rpt"/>
</dbReference>
<dbReference type="SUPFAM" id="SSF53187">
    <property type="entry name" value="Zn-dependent exopeptidases"/>
    <property type="match status" value="1"/>
</dbReference>
<evidence type="ECO:0000256" key="6">
    <source>
        <dbReference type="ARBA" id="ARBA00022801"/>
    </source>
</evidence>
<dbReference type="Proteomes" id="UP000439903">
    <property type="component" value="Unassembled WGS sequence"/>
</dbReference>
<dbReference type="PANTHER" id="PTHR43270">
    <property type="entry name" value="BETA-ALA-HIS DIPEPTIDASE"/>
    <property type="match status" value="1"/>
</dbReference>
<organism evidence="9 10">
    <name type="scientific">Gigaspora margarita</name>
    <dbReference type="NCBI Taxonomy" id="4874"/>
    <lineage>
        <taxon>Eukaryota</taxon>
        <taxon>Fungi</taxon>
        <taxon>Fungi incertae sedis</taxon>
        <taxon>Mucoromycota</taxon>
        <taxon>Glomeromycotina</taxon>
        <taxon>Glomeromycetes</taxon>
        <taxon>Diversisporales</taxon>
        <taxon>Gigasporaceae</taxon>
        <taxon>Gigaspora</taxon>
    </lineage>
</organism>
<protein>
    <submittedName>
        <fullName evidence="9">Zn-dependent exopeptidase</fullName>
    </submittedName>
</protein>
<keyword evidence="3" id="KW-0645">Protease</keyword>
<dbReference type="EMBL" id="WTPW01002042">
    <property type="protein sequence ID" value="KAF0400049.1"/>
    <property type="molecule type" value="Genomic_DNA"/>
</dbReference>
<evidence type="ECO:0000256" key="7">
    <source>
        <dbReference type="PROSITE-ProRule" id="PRU00221"/>
    </source>
</evidence>
<dbReference type="SMART" id="SM00320">
    <property type="entry name" value="WD40"/>
    <property type="match status" value="6"/>
</dbReference>
<dbReference type="Gene3D" id="3.40.630.10">
    <property type="entry name" value="Zn peptidases"/>
    <property type="match status" value="1"/>
</dbReference>
<dbReference type="InterPro" id="IPR051458">
    <property type="entry name" value="Cyt/Met_Dipeptidase"/>
</dbReference>
<keyword evidence="5" id="KW-0677">Repeat</keyword>
<dbReference type="InterPro" id="IPR002933">
    <property type="entry name" value="Peptidase_M20"/>
</dbReference>
<feature type="repeat" description="WD" evidence="7">
    <location>
        <begin position="80"/>
        <end position="103"/>
    </location>
</feature>
<sequence length="843" mass="94801">MQQYSSIIINQPLLSSKPNEKTINENFSTKSEIIQRSQSPTPLRSLNRIPQKLEIQPTKPSHTLTLGDNSVLSLVCSYKYLFSGSQDPYIRVWNLSAFQQIKTLRGHTGGILCLYLSGDYTMLFSSSGDETVRVWNTETLNCLYVIQSSHDVGDLFSVVYSDPLETLYIGCQNTSIQQFDLSTKEKYRSLNSPLLVKSSNENEDAETAKFCAEISYIPKYDDDNDIPRYEIDETMVYWNSHNGYVYALLLGNNKDGEILISGSGDGDVKIWSIEKNSMNLLQILKGTDAGVLTFALHEDLLFCGTQGGDIKIYDLETYQHIRTLVVHEDDVLTLAISDHNLYSGSADGTIKLSSHSRWLISGANDQLIKFWSLPVLFNDQESMDTSTADVMLYALSKWVSLRTVSGNVKNFEECLRGAKFLKSIFEQLGAEAFLLPGAPGQNPLVFGKFLGIKDNKLATATRKVQKTFNILVYGHYDVVNAEEEGWLSNPFEMFGKDGYLYGRGVTDNKGPMLAAIFAANELQQEKGLKVNVSFLIEGEEENGSEGFYNVVDNSKELIGEADVIFISNSYWYCDEIPCLNYGLRGVIRATIEISSSKSDVHSGMEGGAVSEPLNDMIRVLAKLVSNDNHILIPGFYDKVRPVTEYEEKLYEPIVGLCARQTHDKNPKDLKHLLMSRWRHPSLTIHKIDVSGPNNVTVIPRSAKATVSMRIVPDQDLEEIASNFMQYVELIFNELKTDNTITITINNLADWWLGDPENRFFKATEEAVKQEWGIKPLYVREGGSIPAVRWLEKKFNAVAVNLPMGQASDQAHLINERIRLQNLYNGKNIFKNLFRKLSENTAAT</sequence>
<evidence type="ECO:0000256" key="5">
    <source>
        <dbReference type="ARBA" id="ARBA00022737"/>
    </source>
</evidence>
<evidence type="ECO:0000256" key="4">
    <source>
        <dbReference type="ARBA" id="ARBA00022723"/>
    </source>
</evidence>
<dbReference type="GO" id="GO:0006508">
    <property type="term" value="P:proteolysis"/>
    <property type="evidence" value="ECO:0007669"/>
    <property type="project" value="UniProtKB-KW"/>
</dbReference>
<dbReference type="SUPFAM" id="SSF50978">
    <property type="entry name" value="WD40 repeat-like"/>
    <property type="match status" value="1"/>
</dbReference>
<dbReference type="Pfam" id="PF07687">
    <property type="entry name" value="M20_dimer"/>
    <property type="match status" value="1"/>
</dbReference>
<dbReference type="PIRSF" id="PIRSF037237">
    <property type="entry name" value="Peptidase_WD_repeats_DUG2"/>
    <property type="match status" value="1"/>
</dbReference>
<dbReference type="InterPro" id="IPR036322">
    <property type="entry name" value="WD40_repeat_dom_sf"/>
</dbReference>
<dbReference type="PRINTS" id="PR00320">
    <property type="entry name" value="GPROTEINBRPT"/>
</dbReference>
<evidence type="ECO:0000256" key="2">
    <source>
        <dbReference type="ARBA" id="ARBA00022574"/>
    </source>
</evidence>
<feature type="domain" description="Peptidase M20 dimerisation" evidence="8">
    <location>
        <begin position="581"/>
        <end position="728"/>
    </location>
</feature>
<accession>A0A8H3X4Q2</accession>
<dbReference type="AlphaFoldDB" id="A0A8H3X4Q2"/>
<gene>
    <name evidence="9" type="ORF">F8M41_009611</name>
</gene>
<evidence type="ECO:0000313" key="9">
    <source>
        <dbReference type="EMBL" id="KAF0400049.1"/>
    </source>
</evidence>
<dbReference type="Pfam" id="PF01546">
    <property type="entry name" value="Peptidase_M20"/>
    <property type="match status" value="1"/>
</dbReference>
<evidence type="ECO:0000313" key="10">
    <source>
        <dbReference type="Proteomes" id="UP000439903"/>
    </source>
</evidence>
<keyword evidence="10" id="KW-1185">Reference proteome</keyword>
<evidence type="ECO:0000256" key="3">
    <source>
        <dbReference type="ARBA" id="ARBA00022670"/>
    </source>
</evidence>
<dbReference type="InterPro" id="IPR036264">
    <property type="entry name" value="Bact_exopeptidase_dim_dom"/>
</dbReference>
<comment type="caution">
    <text evidence="9">The sequence shown here is derived from an EMBL/GenBank/DDBJ whole genome shotgun (WGS) entry which is preliminary data.</text>
</comment>
<dbReference type="Gene3D" id="3.30.70.360">
    <property type="match status" value="1"/>
</dbReference>